<feature type="region of interest" description="Disordered" evidence="1">
    <location>
        <begin position="379"/>
        <end position="433"/>
    </location>
</feature>
<name>A0ABD2Z4N2_9GENT</name>
<feature type="compositionally biased region" description="Low complexity" evidence="1">
    <location>
        <begin position="393"/>
        <end position="408"/>
    </location>
</feature>
<protein>
    <submittedName>
        <fullName evidence="2">Uncharacterized protein</fullName>
    </submittedName>
</protein>
<keyword evidence="3" id="KW-1185">Reference proteome</keyword>
<dbReference type="EMBL" id="JBJUIK010000011">
    <property type="protein sequence ID" value="KAL3514439.1"/>
    <property type="molecule type" value="Genomic_DNA"/>
</dbReference>
<accession>A0ABD2Z4N2</accession>
<dbReference type="Proteomes" id="UP001630127">
    <property type="component" value="Unassembled WGS sequence"/>
</dbReference>
<reference evidence="2 3" key="1">
    <citation type="submission" date="2024-11" db="EMBL/GenBank/DDBJ databases">
        <title>A near-complete genome assembly of Cinchona calisaya.</title>
        <authorList>
            <person name="Lian D.C."/>
            <person name="Zhao X.W."/>
            <person name="Wei L."/>
        </authorList>
    </citation>
    <scope>NUCLEOTIDE SEQUENCE [LARGE SCALE GENOMIC DNA]</scope>
    <source>
        <tissue evidence="2">Nenye</tissue>
    </source>
</reference>
<feature type="compositionally biased region" description="Basic and acidic residues" evidence="1">
    <location>
        <begin position="420"/>
        <end position="433"/>
    </location>
</feature>
<sequence length="433" mass="48005">MLEGRIVNRKDLDGRIEGKKISSDVPYCPGLECSGYIIAAGKHVAEVWKPYDKVLLDRAKNVDPDVIDSVRKDVLPDFVNGFLKSYPGKIYPLSRANERLTSTWSVRPLLGCLYPSYHHWPQDSIVMLTLGDANAPMLKTLEQGERRLRGEKKSSTNSSSLPFCCIGLGLVKSSLVSGDKAQLKLSTVSPDLYLILYSIRWKGNDHLLGSRKKAFRQKYGSQKWHIPPKVWLSEMAYLKIGKSIGELSKQLRGDRNNRLKLRAEVLSDGQMAIATFNAADEDNDVDCKKAVARAYSSEEFAELISAISASAISLHSYASSVAVFNGLNFSKWCEQVEFHLGVLDLDLALLKDKPAAIIDSSSEEDKLYYKAWDRATRMKQHTSPIETSKTKGTHQLPPGGQTTGGIPTVDGSTSVSPWPEKQHHSVGKDHATE</sequence>
<comment type="caution">
    <text evidence="2">The sequence shown here is derived from an EMBL/GenBank/DDBJ whole genome shotgun (WGS) entry which is preliminary data.</text>
</comment>
<proteinExistence type="predicted"/>
<organism evidence="2 3">
    <name type="scientific">Cinchona calisaya</name>
    <dbReference type="NCBI Taxonomy" id="153742"/>
    <lineage>
        <taxon>Eukaryota</taxon>
        <taxon>Viridiplantae</taxon>
        <taxon>Streptophyta</taxon>
        <taxon>Embryophyta</taxon>
        <taxon>Tracheophyta</taxon>
        <taxon>Spermatophyta</taxon>
        <taxon>Magnoliopsida</taxon>
        <taxon>eudicotyledons</taxon>
        <taxon>Gunneridae</taxon>
        <taxon>Pentapetalae</taxon>
        <taxon>asterids</taxon>
        <taxon>lamiids</taxon>
        <taxon>Gentianales</taxon>
        <taxon>Rubiaceae</taxon>
        <taxon>Cinchonoideae</taxon>
        <taxon>Cinchoneae</taxon>
        <taxon>Cinchona</taxon>
    </lineage>
</organism>
<evidence type="ECO:0000313" key="3">
    <source>
        <dbReference type="Proteomes" id="UP001630127"/>
    </source>
</evidence>
<evidence type="ECO:0000256" key="1">
    <source>
        <dbReference type="SAM" id="MobiDB-lite"/>
    </source>
</evidence>
<dbReference type="AlphaFoldDB" id="A0ABD2Z4N2"/>
<gene>
    <name evidence="2" type="ORF">ACH5RR_027156</name>
</gene>
<evidence type="ECO:0000313" key="2">
    <source>
        <dbReference type="EMBL" id="KAL3514439.1"/>
    </source>
</evidence>